<dbReference type="InterPro" id="IPR050796">
    <property type="entry name" value="SCF_F-box_component"/>
</dbReference>
<accession>D7KSS7</accession>
<evidence type="ECO:0000313" key="2">
    <source>
        <dbReference type="EMBL" id="EFH62609.1"/>
    </source>
</evidence>
<sequence length="386" mass="44834">MSSPVLNQDIIQEVLSYFPASKIGKFRLLNKECNKRSYESWFLNLNFHRTNYISGYFLERYERGYKLDTSFVHERRDLENKGVSIDFLPQGEGKIKACDASHGILLCVNDTGIIPEYIVCKPTTKQYQIIPNPKVGRCDKSLGIMVTGLNPFRYKVFRLSKSPGMNRSLRTFACEVFDSDSFMWKRIKNLRLPRTDGLIFSNPVQASGFLNWISRNNNVIRLCLKTETWSFLHTPNVGIFPELVRYEGKLGVIRHWINNNQEDVHGLWVLKSSFEKSWIKVKDIKSIGVDHIVWTPSNDVVMLSSWDRVCLYNINTEKLNLVHTNKDFASYVCFPFCSDYEKIDLDSGRKKKWTYKCKLVNKAQRGAQNIGIFNLLYGYSVQNFFS</sequence>
<dbReference type="PANTHER" id="PTHR31672">
    <property type="entry name" value="BNACNNG10540D PROTEIN"/>
    <property type="match status" value="1"/>
</dbReference>
<dbReference type="NCBIfam" id="TIGR01640">
    <property type="entry name" value="F_box_assoc_1"/>
    <property type="match status" value="1"/>
</dbReference>
<dbReference type="AlphaFoldDB" id="D7KSS7"/>
<dbReference type="HOGENOM" id="CLU_061665_0_0_1"/>
<dbReference type="Gramene" id="fgenesh1_pg.C_scaffold_2000053">
    <property type="protein sequence ID" value="fgenesh1_pg.C_scaffold_2000053"/>
    <property type="gene ID" value="fgenesh1_pg.C_scaffold_2000053"/>
</dbReference>
<keyword evidence="3" id="KW-1185">Reference proteome</keyword>
<dbReference type="eggNOG" id="ENOG502RZ3N">
    <property type="taxonomic scope" value="Eukaryota"/>
</dbReference>
<dbReference type="InterPro" id="IPR013187">
    <property type="entry name" value="F-box-assoc_dom_typ3"/>
</dbReference>
<protein>
    <recommendedName>
        <fullName evidence="1">F-box associated beta-propeller type 3 domain-containing protein</fullName>
    </recommendedName>
</protein>
<dbReference type="Proteomes" id="UP000008694">
    <property type="component" value="Unassembled WGS sequence"/>
</dbReference>
<feature type="domain" description="F-box associated beta-propeller type 3" evidence="1">
    <location>
        <begin position="93"/>
        <end position="282"/>
    </location>
</feature>
<reference evidence="3" key="1">
    <citation type="journal article" date="2011" name="Nat. Genet.">
        <title>The Arabidopsis lyrata genome sequence and the basis of rapid genome size change.</title>
        <authorList>
            <person name="Hu T.T."/>
            <person name="Pattyn P."/>
            <person name="Bakker E.G."/>
            <person name="Cao J."/>
            <person name="Cheng J.-F."/>
            <person name="Clark R.M."/>
            <person name="Fahlgren N."/>
            <person name="Fawcett J.A."/>
            <person name="Grimwood J."/>
            <person name="Gundlach H."/>
            <person name="Haberer G."/>
            <person name="Hollister J.D."/>
            <person name="Ossowski S."/>
            <person name="Ottilar R.P."/>
            <person name="Salamov A.A."/>
            <person name="Schneeberger K."/>
            <person name="Spannagl M."/>
            <person name="Wang X."/>
            <person name="Yang L."/>
            <person name="Nasrallah M.E."/>
            <person name="Bergelson J."/>
            <person name="Carrington J.C."/>
            <person name="Gaut B.S."/>
            <person name="Schmutz J."/>
            <person name="Mayer K.F.X."/>
            <person name="Van de Peer Y."/>
            <person name="Grigoriev I.V."/>
            <person name="Nordborg M."/>
            <person name="Weigel D."/>
            <person name="Guo Y.-L."/>
        </authorList>
    </citation>
    <scope>NUCLEOTIDE SEQUENCE [LARGE SCALE GENOMIC DNA]</scope>
    <source>
        <strain evidence="3">cv. MN47</strain>
    </source>
</reference>
<name>D7KSS7_ARALL</name>
<dbReference type="STRING" id="81972.D7KSS7"/>
<dbReference type="Pfam" id="PF08268">
    <property type="entry name" value="FBA_3"/>
    <property type="match status" value="1"/>
</dbReference>
<dbReference type="EMBL" id="GL348714">
    <property type="protein sequence ID" value="EFH62609.1"/>
    <property type="molecule type" value="Genomic_DNA"/>
</dbReference>
<organism evidence="3">
    <name type="scientific">Arabidopsis lyrata subsp. lyrata</name>
    <name type="common">Lyre-leaved rock-cress</name>
    <dbReference type="NCBI Taxonomy" id="81972"/>
    <lineage>
        <taxon>Eukaryota</taxon>
        <taxon>Viridiplantae</taxon>
        <taxon>Streptophyta</taxon>
        <taxon>Embryophyta</taxon>
        <taxon>Tracheophyta</taxon>
        <taxon>Spermatophyta</taxon>
        <taxon>Magnoliopsida</taxon>
        <taxon>eudicotyledons</taxon>
        <taxon>Gunneridae</taxon>
        <taxon>Pentapetalae</taxon>
        <taxon>rosids</taxon>
        <taxon>malvids</taxon>
        <taxon>Brassicales</taxon>
        <taxon>Brassicaceae</taxon>
        <taxon>Camelineae</taxon>
        <taxon>Arabidopsis</taxon>
    </lineage>
</organism>
<evidence type="ECO:0000313" key="3">
    <source>
        <dbReference type="Proteomes" id="UP000008694"/>
    </source>
</evidence>
<dbReference type="InterPro" id="IPR017451">
    <property type="entry name" value="F-box-assoc_interact_dom"/>
</dbReference>
<gene>
    <name evidence="2" type="ORF">ARALYDRAFT_337954</name>
</gene>
<proteinExistence type="predicted"/>
<evidence type="ECO:0000259" key="1">
    <source>
        <dbReference type="Pfam" id="PF08268"/>
    </source>
</evidence>